<dbReference type="Gene3D" id="1.10.8.430">
    <property type="entry name" value="Helical domain of apoptotic protease-activating factors"/>
    <property type="match status" value="1"/>
</dbReference>
<dbReference type="FunFam" id="3.40.50.300:FF:000502">
    <property type="entry name" value="Apoptotic protease-activating factor 1"/>
    <property type="match status" value="1"/>
</dbReference>
<dbReference type="InterPro" id="IPR011029">
    <property type="entry name" value="DEATH-like_dom_sf"/>
</dbReference>
<comment type="subcellular location">
    <subcellularLocation>
        <location evidence="1">Cytoplasm</location>
    </subcellularLocation>
</comment>
<dbReference type="SUPFAM" id="SSF47986">
    <property type="entry name" value="DEATH domain"/>
    <property type="match status" value="1"/>
</dbReference>
<dbReference type="SUPFAM" id="SSF52540">
    <property type="entry name" value="P-loop containing nucleoside triphosphate hydrolases"/>
    <property type="match status" value="1"/>
</dbReference>
<dbReference type="Pfam" id="PF00931">
    <property type="entry name" value="NB-ARC"/>
    <property type="match status" value="1"/>
</dbReference>
<dbReference type="AlphaFoldDB" id="A0A0P7X6D9"/>
<dbReference type="SMART" id="SM00320">
    <property type="entry name" value="WD40"/>
    <property type="match status" value="12"/>
</dbReference>
<dbReference type="Pfam" id="PF00400">
    <property type="entry name" value="WD40"/>
    <property type="match status" value="7"/>
</dbReference>
<dbReference type="SUPFAM" id="SSF50978">
    <property type="entry name" value="WD40 repeat-like"/>
    <property type="match status" value="2"/>
</dbReference>
<keyword evidence="6" id="KW-0547">Nucleotide-binding</keyword>
<comment type="caution">
    <text evidence="11">The sequence shown here is derived from an EMBL/GenBank/DDBJ whole genome shotgun (WGS) entry which is preliminary data.</text>
</comment>
<dbReference type="Gene3D" id="1.10.10.10">
    <property type="entry name" value="Winged helix-like DNA-binding domain superfamily/Winged helix DNA-binding domain"/>
    <property type="match status" value="1"/>
</dbReference>
<dbReference type="InterPro" id="IPR015943">
    <property type="entry name" value="WD40/YVTN_repeat-like_dom_sf"/>
</dbReference>
<evidence type="ECO:0000256" key="7">
    <source>
        <dbReference type="ARBA" id="ARBA00022840"/>
    </source>
</evidence>
<evidence type="ECO:0000256" key="9">
    <source>
        <dbReference type="PROSITE-ProRule" id="PRU00221"/>
    </source>
</evidence>
<gene>
    <name evidence="11" type="ORF">Z043_111439</name>
</gene>
<dbReference type="PROSITE" id="PS50294">
    <property type="entry name" value="WD_REPEATS_REGION"/>
    <property type="match status" value="5"/>
</dbReference>
<sequence length="1262" mass="143530">MGRLHSSLGMEERARSCLLRHRDTLQQDIKASYLMDHMVSDNVLTHDEEEKVRAKPTRKEQAVTLIDLVLQKDNRAYISVYNALIRESYGDLASLLQPDLPLISPEAQKSFSDGGTPYVNTTLIEGGVPQRPVVFVTRPPLVNQIREKLYRLQDTTGWVTVFGMAGSGKSVLAAEAVRDEAVIKECFPGGVHWLSIGQLELPGLLVKIQSLCFRLEQTLDSSSQRPPNSIEEAKDRLRYLMLYKYPRSLLILDDIWDGAVLKAFDVQCRVLLTTRDRSLVDSVGGQRFEVHVESGLGHKKALEVLALYVNKKPEDLPDQAYSIVRECKCSPLVVSLIGALLHDFPDRWDYYLRQLKMKQFRRIRKSSSYDYEALDQAMDASITVLQEDYQELYKDFTVVKKDVKVPAKVLSIIWNLELEEVEDMLQEFVNKSLLFRDCTHRPYLYYLHDLQLDFLVEQNRSRLQELHSKVVRQYQQFYREGPPISGDQECLYWFRYLTYHMANAGLTQELYTLIFSLDWIKTKAQLMGPVSVINDYVEHGAILENSEVCKQFLEFLSVNGHHLEQKPFPDVVQLGLSQPVSSRVYQEAQLLAQQQTSSGALYLDWVNKSSLESLSRLVIKPLQGFIYYACFSRDGLKIASCGSDNTLQVFRVTSGEKLLDFRAHEDEVLCCAFSPDDRQIATCSSDKKVKLWNAEKGTLIRTFDEEHEEQVNHCQFTNTRRRILLATCSNDSVYNMKLWNPNRQSSQNTLFGHMEPVSHCCFSPDDTYLSTSSSDGTLKLWEVSSANEWKSINVQGILDEDEETETIVKCSSWSADCRRIFCAARNAVFMFDVTTTELLSEIRTNRLSTVQFCDACPNSQLVAVALSHYAVELWDVEAKKKKADCRGHLSSVHCVRFSPDGALLLSSSSDQTFRLWETEKIHTSSAVSLKRDLDVLFDDRDVIIVAPDNKNKLQVRSGNAGDVMFQSQKLESRIRCVCLYRDPLVVALGQEDGVVQVLELPSGKVLHVLSGHTKTVLHCQFNADGHTLITSSEDATLRVWKWRTGECRVLQGHTEQVRRFLLLETMFPMPCLLSWSYDGTVKVWDMSTAEKIQDIVCHQGSILSCDASPDGHLFATTSTDKTAKLWSLQSWRKLHELIGHQDCIRSCRFSWNSSRLATGDDYGEIRLWCVLDGSLLKICSSSRKDSMDSLHGGWVTDLHFSPDNKVLVSTGGYVKWWDVEKGKALQTFYTTGANLKGIHVSPDFGTFVTIDSIGILYILRKM</sequence>
<feature type="repeat" description="WD" evidence="9">
    <location>
        <begin position="750"/>
        <end position="791"/>
    </location>
</feature>
<dbReference type="GO" id="GO:0043531">
    <property type="term" value="F:ADP binding"/>
    <property type="evidence" value="ECO:0007669"/>
    <property type="project" value="InterPro"/>
</dbReference>
<dbReference type="GO" id="GO:0008233">
    <property type="term" value="F:peptidase activity"/>
    <property type="evidence" value="ECO:0007669"/>
    <property type="project" value="UniProtKB-KW"/>
</dbReference>
<keyword evidence="11" id="KW-0645">Protease</keyword>
<dbReference type="GO" id="GO:0097190">
    <property type="term" value="P:apoptotic signaling pathway"/>
    <property type="evidence" value="ECO:0007669"/>
    <property type="project" value="InterPro"/>
</dbReference>
<dbReference type="Pfam" id="PF21296">
    <property type="entry name" value="WHD_APAF1"/>
    <property type="match status" value="1"/>
</dbReference>
<dbReference type="InterPro" id="IPR042197">
    <property type="entry name" value="Apaf_helical"/>
</dbReference>
<keyword evidence="5" id="KW-0677">Repeat</keyword>
<dbReference type="InterPro" id="IPR001315">
    <property type="entry name" value="CARD"/>
</dbReference>
<dbReference type="FunFam" id="2.130.10.10:FF:000135">
    <property type="entry name" value="Apoptotic protease-activating factor 1"/>
    <property type="match status" value="1"/>
</dbReference>
<dbReference type="SMART" id="SM00114">
    <property type="entry name" value="CARD"/>
    <property type="match status" value="1"/>
</dbReference>
<dbReference type="PROSITE" id="PS00678">
    <property type="entry name" value="WD_REPEATS_1"/>
    <property type="match status" value="2"/>
</dbReference>
<organism evidence="11 12">
    <name type="scientific">Scleropages formosus</name>
    <name type="common">Asian bonytongue</name>
    <name type="synonym">Osteoglossum formosum</name>
    <dbReference type="NCBI Taxonomy" id="113540"/>
    <lineage>
        <taxon>Eukaryota</taxon>
        <taxon>Metazoa</taxon>
        <taxon>Chordata</taxon>
        <taxon>Craniata</taxon>
        <taxon>Vertebrata</taxon>
        <taxon>Euteleostomi</taxon>
        <taxon>Actinopterygii</taxon>
        <taxon>Neopterygii</taxon>
        <taxon>Teleostei</taxon>
        <taxon>Osteoglossocephala</taxon>
        <taxon>Osteoglossomorpha</taxon>
        <taxon>Osteoglossiformes</taxon>
        <taxon>Osteoglossidae</taxon>
        <taxon>Scleropages</taxon>
    </lineage>
</organism>
<feature type="repeat" description="WD" evidence="9">
    <location>
        <begin position="1050"/>
        <end position="1094"/>
    </location>
</feature>
<dbReference type="FunFam" id="1.25.40.370:FF:000001">
    <property type="entry name" value="Apoptotic protease-activating factor 1"/>
    <property type="match status" value="1"/>
</dbReference>
<dbReference type="InterPro" id="IPR041452">
    <property type="entry name" value="APAF1_C"/>
</dbReference>
<protein>
    <recommendedName>
        <fullName evidence="8">Apoptotic protease-activating factor 1</fullName>
    </recommendedName>
</protein>
<dbReference type="GO" id="GO:0006508">
    <property type="term" value="P:proteolysis"/>
    <property type="evidence" value="ECO:0007669"/>
    <property type="project" value="UniProtKB-KW"/>
</dbReference>
<dbReference type="Proteomes" id="UP000034805">
    <property type="component" value="Unassembled WGS sequence"/>
</dbReference>
<dbReference type="FunFam" id="1.10.8.430:FF:000001">
    <property type="entry name" value="Apoptotic protease-activating factor 1"/>
    <property type="match status" value="1"/>
</dbReference>
<evidence type="ECO:0000256" key="4">
    <source>
        <dbReference type="ARBA" id="ARBA00022703"/>
    </source>
</evidence>
<keyword evidence="7" id="KW-0067">ATP-binding</keyword>
<feature type="repeat" description="WD" evidence="9">
    <location>
        <begin position="661"/>
        <end position="702"/>
    </location>
</feature>
<evidence type="ECO:0000256" key="5">
    <source>
        <dbReference type="ARBA" id="ARBA00022737"/>
    </source>
</evidence>
<evidence type="ECO:0000313" key="11">
    <source>
        <dbReference type="EMBL" id="KPP69782.1"/>
    </source>
</evidence>
<dbReference type="STRING" id="113540.ENSSFOP00015001134"/>
<dbReference type="GO" id="GO:0042981">
    <property type="term" value="P:regulation of apoptotic process"/>
    <property type="evidence" value="ECO:0007669"/>
    <property type="project" value="InterPro"/>
</dbReference>
<evidence type="ECO:0000256" key="2">
    <source>
        <dbReference type="ARBA" id="ARBA00022490"/>
    </source>
</evidence>
<proteinExistence type="predicted"/>
<dbReference type="Gene3D" id="1.25.40.370">
    <property type="match status" value="1"/>
</dbReference>
<dbReference type="PANTHER" id="PTHR22845:SF5">
    <property type="entry name" value="APOPTOTIC PROTEASE-ACTIVATING FACTOR 1"/>
    <property type="match status" value="1"/>
</dbReference>
<evidence type="ECO:0000259" key="10">
    <source>
        <dbReference type="PROSITE" id="PS50209"/>
    </source>
</evidence>
<dbReference type="PROSITE" id="PS50209">
    <property type="entry name" value="CARD"/>
    <property type="match status" value="1"/>
</dbReference>
<evidence type="ECO:0000256" key="3">
    <source>
        <dbReference type="ARBA" id="ARBA00022574"/>
    </source>
</evidence>
<dbReference type="Pfam" id="PF17908">
    <property type="entry name" value="APAF1_C"/>
    <property type="match status" value="1"/>
</dbReference>
<feature type="repeat" description="WD" evidence="9">
    <location>
        <begin position="885"/>
        <end position="926"/>
    </location>
</feature>
<reference evidence="11 12" key="1">
    <citation type="submission" date="2015-08" db="EMBL/GenBank/DDBJ databases">
        <title>The genome of the Asian arowana (Scleropages formosus).</title>
        <authorList>
            <person name="Tan M.H."/>
            <person name="Gan H.M."/>
            <person name="Croft L.J."/>
            <person name="Austin C.M."/>
        </authorList>
    </citation>
    <scope>NUCLEOTIDE SEQUENCE [LARGE SCALE GENOMIC DNA]</scope>
    <source>
        <strain evidence="11">Aro1</strain>
    </source>
</reference>
<dbReference type="PRINTS" id="PR00364">
    <property type="entry name" value="DISEASERSIST"/>
</dbReference>
<evidence type="ECO:0000256" key="1">
    <source>
        <dbReference type="ARBA" id="ARBA00004496"/>
    </source>
</evidence>
<dbReference type="CDD" id="cd00200">
    <property type="entry name" value="WD40"/>
    <property type="match status" value="2"/>
</dbReference>
<keyword evidence="2" id="KW-0963">Cytoplasm</keyword>
<dbReference type="GO" id="GO:0043293">
    <property type="term" value="C:apoptosome"/>
    <property type="evidence" value="ECO:0007669"/>
    <property type="project" value="InterPro"/>
</dbReference>
<dbReference type="Gene3D" id="2.130.10.10">
    <property type="entry name" value="YVTN repeat-like/Quinoprotein amine dehydrogenase"/>
    <property type="match status" value="2"/>
</dbReference>
<evidence type="ECO:0000256" key="8">
    <source>
        <dbReference type="ARBA" id="ARBA00073202"/>
    </source>
</evidence>
<dbReference type="FunFam" id="1.10.533.10:FF:000081">
    <property type="entry name" value="Apoptotic protease-activating factor 1"/>
    <property type="match status" value="1"/>
</dbReference>
<dbReference type="PANTHER" id="PTHR22845">
    <property type="entry name" value="APOPTOTIC PROTEASE-ACTIVATING FACTOR 1"/>
    <property type="match status" value="1"/>
</dbReference>
<evidence type="ECO:0000313" key="12">
    <source>
        <dbReference type="Proteomes" id="UP000034805"/>
    </source>
</evidence>
<dbReference type="InterPro" id="IPR001680">
    <property type="entry name" value="WD40_rpt"/>
</dbReference>
<dbReference type="InterPro" id="IPR020472">
    <property type="entry name" value="WD40_PAC1"/>
</dbReference>
<keyword evidence="4" id="KW-0053">Apoptosis</keyword>
<dbReference type="InterPro" id="IPR002182">
    <property type="entry name" value="NB-ARC"/>
</dbReference>
<name>A0A0P7X6D9_SCLFO</name>
<dbReference type="PIRSF" id="PIRSF037646">
    <property type="entry name" value="Apop_pept_activating-1"/>
    <property type="match status" value="1"/>
</dbReference>
<dbReference type="Pfam" id="PF00619">
    <property type="entry name" value="CARD"/>
    <property type="match status" value="1"/>
</dbReference>
<dbReference type="PROSITE" id="PS50082">
    <property type="entry name" value="WD_REPEATS_2"/>
    <property type="match status" value="7"/>
</dbReference>
<keyword evidence="3 9" id="KW-0853">WD repeat</keyword>
<dbReference type="EMBL" id="JARO02003785">
    <property type="protein sequence ID" value="KPP69782.1"/>
    <property type="molecule type" value="Genomic_DNA"/>
</dbReference>
<dbReference type="InterPro" id="IPR019775">
    <property type="entry name" value="WD40_repeat_CS"/>
</dbReference>
<feature type="repeat" description="WD" evidence="9">
    <location>
        <begin position="1095"/>
        <end position="1136"/>
    </location>
</feature>
<dbReference type="InterPro" id="IPR036388">
    <property type="entry name" value="WH-like_DNA-bd_sf"/>
</dbReference>
<feature type="domain" description="CARD" evidence="10">
    <location>
        <begin position="10"/>
        <end position="99"/>
    </location>
</feature>
<dbReference type="Gene3D" id="3.40.50.300">
    <property type="entry name" value="P-loop containing nucleotide triphosphate hydrolases"/>
    <property type="match status" value="1"/>
</dbReference>
<dbReference type="InterPro" id="IPR036322">
    <property type="entry name" value="WD40_repeat_dom_sf"/>
</dbReference>
<dbReference type="PRINTS" id="PR00320">
    <property type="entry name" value="GPROTEINBRPT"/>
</dbReference>
<feature type="repeat" description="WD" evidence="9">
    <location>
        <begin position="1137"/>
        <end position="1178"/>
    </location>
</feature>
<dbReference type="InterPro" id="IPR027417">
    <property type="entry name" value="P-loop_NTPase"/>
</dbReference>
<dbReference type="InterPro" id="IPR048975">
    <property type="entry name" value="WHD_APAF1"/>
</dbReference>
<accession>A0A0P7X6D9</accession>
<keyword evidence="11" id="KW-0378">Hydrolase</keyword>
<dbReference type="GO" id="GO:0005524">
    <property type="term" value="F:ATP binding"/>
    <property type="evidence" value="ECO:0007669"/>
    <property type="project" value="UniProtKB-KW"/>
</dbReference>
<feature type="repeat" description="WD" evidence="9">
    <location>
        <begin position="1009"/>
        <end position="1050"/>
    </location>
</feature>
<dbReference type="Gene3D" id="1.10.533.10">
    <property type="entry name" value="Death Domain, Fas"/>
    <property type="match status" value="1"/>
</dbReference>
<dbReference type="InterPro" id="IPR017251">
    <property type="entry name" value="Apaf-1"/>
</dbReference>
<evidence type="ECO:0000256" key="6">
    <source>
        <dbReference type="ARBA" id="ARBA00022741"/>
    </source>
</evidence>